<proteinExistence type="predicted"/>
<evidence type="ECO:0000259" key="2">
    <source>
        <dbReference type="Pfam" id="PF12010"/>
    </source>
</evidence>
<dbReference type="AlphaFoldDB" id="A0A2V3Y8L0"/>
<feature type="chain" id="PRO_5039683724" evidence="1">
    <location>
        <begin position="22"/>
        <end position="544"/>
    </location>
</feature>
<reference evidence="3 4" key="1">
    <citation type="submission" date="2018-05" db="EMBL/GenBank/DDBJ databases">
        <title>Genomic Encyclopedia of Type Strains, Phase IV (KMG-IV): sequencing the most valuable type-strain genomes for metagenomic binning, comparative biology and taxonomic classification.</title>
        <authorList>
            <person name="Goeker M."/>
        </authorList>
    </citation>
    <scope>NUCLEOTIDE SEQUENCE [LARGE SCALE GENOMIC DNA]</scope>
    <source>
        <strain evidence="3 4">DSM 24995</strain>
    </source>
</reference>
<dbReference type="RefSeq" id="WP_110322243.1">
    <property type="nucleotide sequence ID" value="NZ_QJKD01000003.1"/>
</dbReference>
<dbReference type="SUPFAM" id="SSF53850">
    <property type="entry name" value="Periplasmic binding protein-like II"/>
    <property type="match status" value="1"/>
</dbReference>
<feature type="signal peptide" evidence="1">
    <location>
        <begin position="1"/>
        <end position="21"/>
    </location>
</feature>
<comment type="caution">
    <text evidence="3">The sequence shown here is derived from an EMBL/GenBank/DDBJ whole genome shotgun (WGS) entry which is preliminary data.</text>
</comment>
<keyword evidence="4" id="KW-1185">Reference proteome</keyword>
<name>A0A2V3Y8L0_9FIRM</name>
<evidence type="ECO:0000256" key="1">
    <source>
        <dbReference type="SAM" id="SignalP"/>
    </source>
</evidence>
<dbReference type="PANTHER" id="PTHR43649">
    <property type="entry name" value="ARABINOSE-BINDING PROTEIN-RELATED"/>
    <property type="match status" value="1"/>
</dbReference>
<organism evidence="3 4">
    <name type="scientific">Hungatella effluvii</name>
    <dbReference type="NCBI Taxonomy" id="1096246"/>
    <lineage>
        <taxon>Bacteria</taxon>
        <taxon>Bacillati</taxon>
        <taxon>Bacillota</taxon>
        <taxon>Clostridia</taxon>
        <taxon>Lachnospirales</taxon>
        <taxon>Lachnospiraceae</taxon>
        <taxon>Hungatella</taxon>
    </lineage>
</organism>
<sequence length="544" mass="60672">MFKKNRFMVRIAALAVGAAMTAGLLGGCAGKKANESPAAGSAAATQQNTAAETAAAGETAAMTYNGQDVSEPIELVMYVIGDEAAGEKNVIEALNTKLKEKINATLRVKHMSLSDYTQKYSLLISSGEKFDLIYTSTWAMYSAEAVKGAFAEVTDEIMENCMPLTFKGEPEEAFNQAKVGGKVYFVPANNARVVQNLILLRGDLREKYGLSKLKNLDDLETYYTKVAEGEEGIFPYAASQKNDELKYIMINNLLDYRSVNGVNQLFYYQLSDSMKAEDIFWLYDTAEYRNYIQKMKEWADKGFWSKNAVANNTSPKEAFLSGTSASLIWNLDTCGSVASQVMKEHPEWKPELYDLTPDKKKTLGAYTGDGMAVLASSDQKERAFMAIDLLKFDQECNDLVCMGIEGVHWIDPTEAIGREGFFRLGEKQDEYPFGGCVAWAFKNRDYARVNEDTFEDVLTIEADWKSKQTDLPLGGFNLDDSSIKNEITNMNNTVMKYIPLLDLGLVEDIDKTLADFQKQAEAAGLDKIENEVKRQVSQYLEEQE</sequence>
<dbReference type="EMBL" id="QJKD01000003">
    <property type="protein sequence ID" value="PXX55145.1"/>
    <property type="molecule type" value="Genomic_DNA"/>
</dbReference>
<feature type="domain" description="DUF3502" evidence="2">
    <location>
        <begin position="472"/>
        <end position="540"/>
    </location>
</feature>
<evidence type="ECO:0000313" key="4">
    <source>
        <dbReference type="Proteomes" id="UP000248057"/>
    </source>
</evidence>
<dbReference type="Proteomes" id="UP000248057">
    <property type="component" value="Unassembled WGS sequence"/>
</dbReference>
<dbReference type="InterPro" id="IPR022627">
    <property type="entry name" value="DUF3502"/>
</dbReference>
<dbReference type="InterPro" id="IPR050490">
    <property type="entry name" value="Bact_solute-bd_prot1"/>
</dbReference>
<evidence type="ECO:0000313" key="3">
    <source>
        <dbReference type="EMBL" id="PXX55145.1"/>
    </source>
</evidence>
<dbReference type="Pfam" id="PF12010">
    <property type="entry name" value="DUF3502"/>
    <property type="match status" value="1"/>
</dbReference>
<dbReference type="PANTHER" id="PTHR43649:SF17">
    <property type="entry name" value="ABC TRANSPORTER SOLUTE BINDING PROTEIN-SUGAR TRANSPORT"/>
    <property type="match status" value="1"/>
</dbReference>
<dbReference type="Gene3D" id="3.40.190.10">
    <property type="entry name" value="Periplasmic binding protein-like II"/>
    <property type="match status" value="2"/>
</dbReference>
<dbReference type="PROSITE" id="PS51257">
    <property type="entry name" value="PROKAR_LIPOPROTEIN"/>
    <property type="match status" value="1"/>
</dbReference>
<keyword evidence="1" id="KW-0732">Signal</keyword>
<gene>
    <name evidence="3" type="ORF">DFR60_103196</name>
</gene>
<dbReference type="GeneID" id="86060709"/>
<accession>A0A2V3Y8L0</accession>
<protein>
    <submittedName>
        <fullName evidence="3">Putative aldouronate transport system substrate-binding protein</fullName>
    </submittedName>
</protein>